<organism evidence="2 3">
    <name type="scientific">Rudanella paleaurantiibacter</name>
    <dbReference type="NCBI Taxonomy" id="2614655"/>
    <lineage>
        <taxon>Bacteria</taxon>
        <taxon>Pseudomonadati</taxon>
        <taxon>Bacteroidota</taxon>
        <taxon>Cytophagia</taxon>
        <taxon>Cytophagales</taxon>
        <taxon>Cytophagaceae</taxon>
        <taxon>Rudanella</taxon>
    </lineage>
</organism>
<accession>A0A7J5TUZ9</accession>
<name>A0A7J5TUZ9_9BACT</name>
<proteinExistence type="predicted"/>
<comment type="caution">
    <text evidence="2">The sequence shown here is derived from an EMBL/GenBank/DDBJ whole genome shotgun (WGS) entry which is preliminary data.</text>
</comment>
<protein>
    <recommendedName>
        <fullName evidence="4">Ppx/GppA phosphatase domain-containing protein</fullName>
    </recommendedName>
</protein>
<gene>
    <name evidence="2" type="ORF">F5984_19700</name>
</gene>
<evidence type="ECO:0000313" key="3">
    <source>
        <dbReference type="Proteomes" id="UP000488299"/>
    </source>
</evidence>
<evidence type="ECO:0000256" key="1">
    <source>
        <dbReference type="SAM" id="MobiDB-lite"/>
    </source>
</evidence>
<feature type="compositionally biased region" description="Low complexity" evidence="1">
    <location>
        <begin position="75"/>
        <end position="88"/>
    </location>
</feature>
<sequence>MQRLTTAGRLLITAIVLAALYFGFKALGGNEWLQNMRGKQATEQAGTSTETADNGSPSLPGNDEATSTATDEASDNGSGSSSSASDSGPRPAFSYTAPEPVNGKLKGVVELGASGFNSFIVRIDDQKRWKLEKADFGNSLVLENMATDQDVREGLKKYIGNMLDYGVGGRDIQFVVSSGAIKADNTQKIIRALKSLNYVVNTVTPEQEGRLALRSVLPSDFDENAFVVDIGSGNTKISWRNGGSVQALETHGSKYFQNGIDDAQVAQEVAAKAKQIPAGQRKTAFIIGGIPFELAKQVRNGKERYTVLKAPADYTGENAKQKAGLVIYKAIADATGCQQFVFDWDANFTIGYLLTLK</sequence>
<dbReference type="RefSeq" id="WP_152125933.1">
    <property type="nucleotide sequence ID" value="NZ_WELI01000009.1"/>
</dbReference>
<dbReference type="Proteomes" id="UP000488299">
    <property type="component" value="Unassembled WGS sequence"/>
</dbReference>
<feature type="compositionally biased region" description="Polar residues" evidence="1">
    <location>
        <begin position="41"/>
        <end position="71"/>
    </location>
</feature>
<dbReference type="AlphaFoldDB" id="A0A7J5TUZ9"/>
<reference evidence="2 3" key="1">
    <citation type="submission" date="2019-10" db="EMBL/GenBank/DDBJ databases">
        <title>Rudanella paleaurantiibacter sp. nov., isolated from sludge.</title>
        <authorList>
            <person name="Xu S.Q."/>
        </authorList>
    </citation>
    <scope>NUCLEOTIDE SEQUENCE [LARGE SCALE GENOMIC DNA]</scope>
    <source>
        <strain evidence="2 3">HX-22-17</strain>
    </source>
</reference>
<keyword evidence="3" id="KW-1185">Reference proteome</keyword>
<evidence type="ECO:0008006" key="4">
    <source>
        <dbReference type="Google" id="ProtNLM"/>
    </source>
</evidence>
<dbReference type="EMBL" id="WELI01000009">
    <property type="protein sequence ID" value="KAB7727982.1"/>
    <property type="molecule type" value="Genomic_DNA"/>
</dbReference>
<evidence type="ECO:0000313" key="2">
    <source>
        <dbReference type="EMBL" id="KAB7727982.1"/>
    </source>
</evidence>
<feature type="region of interest" description="Disordered" evidence="1">
    <location>
        <begin position="38"/>
        <end position="99"/>
    </location>
</feature>